<evidence type="ECO:0000256" key="3">
    <source>
        <dbReference type="ARBA" id="ARBA00023015"/>
    </source>
</evidence>
<evidence type="ECO:0000313" key="7">
    <source>
        <dbReference type="Proteomes" id="UP000816034"/>
    </source>
</evidence>
<reference evidence="6 7" key="1">
    <citation type="journal article" date="2018" name="BMC Genomics">
        <title>The genome of Naegleria lovaniensis, the basis for a comparative approach to unravel pathogenicity factors of the human pathogenic amoeba N. fowleri.</title>
        <authorList>
            <person name="Liechti N."/>
            <person name="Schurch N."/>
            <person name="Bruggmann R."/>
            <person name="Wittwer M."/>
        </authorList>
    </citation>
    <scope>NUCLEOTIDE SEQUENCE [LARGE SCALE GENOMIC DNA]</scope>
    <source>
        <strain evidence="6 7">ATCC 30569</strain>
    </source>
</reference>
<sequence length="1173" mass="136461">MLKGLEDQKKKKYKFNFTSDMIHEAMVLRILQLLDEKETYPCQYETMFSDVSKSILGKWILLANQLDSLISRNKPVINMKMIFFGETELADATTLHFKGNYLNFSKESSSSESTYQILSLRKCVELFGDHMKDHNLVWLLLQIVMTKRTRFDGDPLLIREFIKLVSELRYKNFAAWHPFEENLLQSHTHMIQLRLREALVEQDIQIEQSSMSFVKEMDTWFKETVINYHNPDENTLKNIFLLSNYLIRQLGQSMFDFLSSNSEDEPLRTIPHDAVDVHYEFVGKRKPVSVNLILVISVMARRKLLGFILEFLRSKQLKNVNSNEHFPPGIIETLARAMYCTPSNLNELLGELKINYFIVAELLNFRLVRLLKYSSPDNFLTLFMTLYSQIGSSKDSGSHRLFLILENLGVKMMSYLLSDFKRMEKFIDKQLSDSTSISETLKRNLLFSFIRNFKLSWKQDKHEKSARLSCFNKIASHCMKTIEDFGKLNSKQRLYSDLVKKMIDLFLSKKSEPTESPSYDKEAISKIEKQLDAKNLQETVQENNRNLLCAIWSRLYKSEPKQPTNDEVKVWKKVLLETHTPKELVNNIYRFVDYILDEYLVEGSNTGDDTIYLVMQRVSAHLSKFIWTYEFVPIEPVALALMDRSKTTSLTSLETPNSKVEHQFAHSVLLSILNTDEKGLLRRVTGFLCHNKHPNHFEDPDYFDSHQKYHAEFPETFGTSSVHESASRPCYYGNVCIRMIPILDLLCRRLCELNSFDILHGLLETYGDLFIYHEYLLTFVKDMLLTFHDEITLECKKLLFNIVRKSEEYTLRDMNASFSKTAKDYFSQPAEVIASQSDIFDRTYFLKLITCVSEVLPTIQEARANHTYITPKHIFYEFTNTFELRLNACVIEILCLPLELKDIVKKLIECLIENMDLLPRPQLYKLSHTIGLILASLPPTIGDLVLAILAEFLSKNPHLLLINDLENKHELQSIKTPAECMLCILHNYLHTATNEALASFKKFLKQLRKSGKYKIETREQFYFLCRVIGPFITPLAQLSASSSSSSSSSSPEKSAQDVPVLEFCFTELVMLFLTIEWDVSPEIRPIKKRKYSSLLSTLFQQNDGDEIEDEMLEQIFYFFQHVFHLMYPSGQALKNALSSKYSFISTFTEEIEKCTNIALKQRLKMFFTAKDID</sequence>
<dbReference type="GO" id="GO:0016592">
    <property type="term" value="C:mediator complex"/>
    <property type="evidence" value="ECO:0007669"/>
    <property type="project" value="TreeGrafter"/>
</dbReference>
<dbReference type="AlphaFoldDB" id="A0AA88H136"/>
<dbReference type="Proteomes" id="UP000816034">
    <property type="component" value="Unassembled WGS sequence"/>
</dbReference>
<comment type="caution">
    <text evidence="6">The sequence shown here is derived from an EMBL/GenBank/DDBJ whole genome shotgun (WGS) entry which is preliminary data.</text>
</comment>
<evidence type="ECO:0000256" key="2">
    <source>
        <dbReference type="ARBA" id="ARBA00010222"/>
    </source>
</evidence>
<dbReference type="Pfam" id="PF11573">
    <property type="entry name" value="Med23"/>
    <property type="match status" value="1"/>
</dbReference>
<dbReference type="PANTHER" id="PTHR12691:SF10">
    <property type="entry name" value="MEDIATOR OF RNA POLYMERASE II TRANSCRIPTION SUBUNIT 23"/>
    <property type="match status" value="1"/>
</dbReference>
<keyword evidence="4" id="KW-0804">Transcription</keyword>
<keyword evidence="3" id="KW-0805">Transcription regulation</keyword>
<keyword evidence="5" id="KW-0539">Nucleus</keyword>
<dbReference type="InterPro" id="IPR021629">
    <property type="entry name" value="Mediator_Med23"/>
</dbReference>
<dbReference type="GO" id="GO:0010628">
    <property type="term" value="P:positive regulation of gene expression"/>
    <property type="evidence" value="ECO:0007669"/>
    <property type="project" value="TreeGrafter"/>
</dbReference>
<dbReference type="PANTHER" id="PTHR12691">
    <property type="entry name" value="MEDIATOR OF RNA POLYMERASE II TRANSCRIPTION SUBUNIT 23"/>
    <property type="match status" value="1"/>
</dbReference>
<dbReference type="EMBL" id="PYSW02000007">
    <property type="protein sequence ID" value="KAG2389329.1"/>
    <property type="molecule type" value="Genomic_DNA"/>
</dbReference>
<evidence type="ECO:0000256" key="5">
    <source>
        <dbReference type="ARBA" id="ARBA00023242"/>
    </source>
</evidence>
<accession>A0AA88H136</accession>
<evidence type="ECO:0000256" key="4">
    <source>
        <dbReference type="ARBA" id="ARBA00023163"/>
    </source>
</evidence>
<gene>
    <name evidence="6" type="ORF">C9374_013889</name>
</gene>
<proteinExistence type="inferred from homology"/>
<keyword evidence="7" id="KW-1185">Reference proteome</keyword>
<dbReference type="RefSeq" id="XP_044553321.1">
    <property type="nucleotide sequence ID" value="XM_044689815.1"/>
</dbReference>
<evidence type="ECO:0000256" key="1">
    <source>
        <dbReference type="ARBA" id="ARBA00004123"/>
    </source>
</evidence>
<comment type="subcellular location">
    <subcellularLocation>
        <location evidence="1">Nucleus</location>
    </subcellularLocation>
</comment>
<dbReference type="GO" id="GO:0005667">
    <property type="term" value="C:transcription regulator complex"/>
    <property type="evidence" value="ECO:0007669"/>
    <property type="project" value="TreeGrafter"/>
</dbReference>
<organism evidence="6 7">
    <name type="scientific">Naegleria lovaniensis</name>
    <name type="common">Amoeba</name>
    <dbReference type="NCBI Taxonomy" id="51637"/>
    <lineage>
        <taxon>Eukaryota</taxon>
        <taxon>Discoba</taxon>
        <taxon>Heterolobosea</taxon>
        <taxon>Tetramitia</taxon>
        <taxon>Eutetramitia</taxon>
        <taxon>Vahlkampfiidae</taxon>
        <taxon>Naegleria</taxon>
    </lineage>
</organism>
<dbReference type="GO" id="GO:0006357">
    <property type="term" value="P:regulation of transcription by RNA polymerase II"/>
    <property type="evidence" value="ECO:0007669"/>
    <property type="project" value="TreeGrafter"/>
</dbReference>
<name>A0AA88H136_NAELO</name>
<protein>
    <submittedName>
        <fullName evidence="6">Uncharacterized protein</fullName>
    </submittedName>
</protein>
<comment type="similarity">
    <text evidence="2">Belongs to the Mediator complex subunit 23 family.</text>
</comment>
<dbReference type="GeneID" id="68106342"/>
<evidence type="ECO:0000313" key="6">
    <source>
        <dbReference type="EMBL" id="KAG2389329.1"/>
    </source>
</evidence>